<feature type="chain" id="PRO_5004250075" description="MRH domain-containing protein" evidence="4">
    <location>
        <begin position="21"/>
        <end position="406"/>
    </location>
</feature>
<name>Q54JM4_DICDI</name>
<dbReference type="PANTHER" id="PTHR24032">
    <property type="entry name" value="EGF-LIKE DOMAIN-CONTAINING PROTEIN-RELATED-RELATED"/>
    <property type="match status" value="1"/>
</dbReference>
<dbReference type="VEuPathDB" id="AmoebaDB:DDB_G0287955"/>
<dbReference type="HOGENOM" id="CLU_678682_0_0_1"/>
<evidence type="ECO:0000313" key="6">
    <source>
        <dbReference type="EMBL" id="EAL63458.1"/>
    </source>
</evidence>
<dbReference type="InterPro" id="IPR053331">
    <property type="entry name" value="EGF-like_comC"/>
</dbReference>
<accession>Q54JM4</accession>
<organism evidence="6 7">
    <name type="scientific">Dictyostelium discoideum</name>
    <name type="common">Social amoeba</name>
    <dbReference type="NCBI Taxonomy" id="44689"/>
    <lineage>
        <taxon>Eukaryota</taxon>
        <taxon>Amoebozoa</taxon>
        <taxon>Evosea</taxon>
        <taxon>Eumycetozoa</taxon>
        <taxon>Dictyostelia</taxon>
        <taxon>Dictyosteliales</taxon>
        <taxon>Dictyosteliaceae</taxon>
        <taxon>Dictyostelium</taxon>
    </lineage>
</organism>
<dbReference type="InterPro" id="IPR044865">
    <property type="entry name" value="MRH_dom"/>
</dbReference>
<keyword evidence="1 4" id="KW-0732">Signal</keyword>
<feature type="domain" description="MRH" evidence="5">
    <location>
        <begin position="20"/>
        <end position="180"/>
    </location>
</feature>
<evidence type="ECO:0000259" key="5">
    <source>
        <dbReference type="PROSITE" id="PS51914"/>
    </source>
</evidence>
<keyword evidence="3" id="KW-0812">Transmembrane</keyword>
<dbReference type="EMBL" id="AAFI02000106">
    <property type="protein sequence ID" value="EAL63458.1"/>
    <property type="molecule type" value="Genomic_DNA"/>
</dbReference>
<dbReference type="SUPFAM" id="SSF50911">
    <property type="entry name" value="Mannose 6-phosphate receptor domain"/>
    <property type="match status" value="1"/>
</dbReference>
<keyword evidence="2" id="KW-1015">Disulfide bond</keyword>
<evidence type="ECO:0000256" key="4">
    <source>
        <dbReference type="SAM" id="SignalP"/>
    </source>
</evidence>
<dbReference type="RefSeq" id="XP_636962.1">
    <property type="nucleotide sequence ID" value="XM_631870.1"/>
</dbReference>
<keyword evidence="3" id="KW-1133">Transmembrane helix</keyword>
<evidence type="ECO:0000313" key="7">
    <source>
        <dbReference type="Proteomes" id="UP000002195"/>
    </source>
</evidence>
<protein>
    <recommendedName>
        <fullName evidence="5">MRH domain-containing protein</fullName>
    </recommendedName>
</protein>
<feature type="transmembrane region" description="Helical" evidence="3">
    <location>
        <begin position="362"/>
        <end position="383"/>
    </location>
</feature>
<comment type="caution">
    <text evidence="6">The sequence shown here is derived from an EMBL/GenBank/DDBJ whole genome shotgun (WGS) entry which is preliminary data.</text>
</comment>
<proteinExistence type="predicted"/>
<evidence type="ECO:0000256" key="3">
    <source>
        <dbReference type="SAM" id="Phobius"/>
    </source>
</evidence>
<evidence type="ECO:0000256" key="2">
    <source>
        <dbReference type="ARBA" id="ARBA00023157"/>
    </source>
</evidence>
<dbReference type="Proteomes" id="UP000002195">
    <property type="component" value="Unassembled WGS sequence"/>
</dbReference>
<dbReference type="AlphaFoldDB" id="Q54JM4"/>
<dbReference type="PANTHER" id="PTHR24032:SF62">
    <property type="entry name" value="EGF-LIKE DOMAIN-CONTAINING PROTEIN-RELATED"/>
    <property type="match status" value="1"/>
</dbReference>
<dbReference type="InterPro" id="IPR000742">
    <property type="entry name" value="EGF"/>
</dbReference>
<dbReference type="InterPro" id="IPR009011">
    <property type="entry name" value="Man6P_isomerase_rcpt-bd_dom_sf"/>
</dbReference>
<reference evidence="6 7" key="1">
    <citation type="journal article" date="2005" name="Nature">
        <title>The genome of the social amoeba Dictyostelium discoideum.</title>
        <authorList>
            <consortium name="The Dictyostelium discoideum Sequencing Consortium"/>
            <person name="Eichinger L."/>
            <person name="Pachebat J.A."/>
            <person name="Glockner G."/>
            <person name="Rajandream M.A."/>
            <person name="Sucgang R."/>
            <person name="Berriman M."/>
            <person name="Song J."/>
            <person name="Olsen R."/>
            <person name="Szafranski K."/>
            <person name="Xu Q."/>
            <person name="Tunggal B."/>
            <person name="Kummerfeld S."/>
            <person name="Madera M."/>
            <person name="Konfortov B.A."/>
            <person name="Rivero F."/>
            <person name="Bankier A.T."/>
            <person name="Lehmann R."/>
            <person name="Hamlin N."/>
            <person name="Davies R."/>
            <person name="Gaudet P."/>
            <person name="Fey P."/>
            <person name="Pilcher K."/>
            <person name="Chen G."/>
            <person name="Saunders D."/>
            <person name="Sodergren E."/>
            <person name="Davis P."/>
            <person name="Kerhornou A."/>
            <person name="Nie X."/>
            <person name="Hall N."/>
            <person name="Anjard C."/>
            <person name="Hemphill L."/>
            <person name="Bason N."/>
            <person name="Farbrother P."/>
            <person name="Desany B."/>
            <person name="Just E."/>
            <person name="Morio T."/>
            <person name="Rost R."/>
            <person name="Churcher C."/>
            <person name="Cooper J."/>
            <person name="Haydock S."/>
            <person name="van Driessche N."/>
            <person name="Cronin A."/>
            <person name="Goodhead I."/>
            <person name="Muzny D."/>
            <person name="Mourier T."/>
            <person name="Pain A."/>
            <person name="Lu M."/>
            <person name="Harper D."/>
            <person name="Lindsay R."/>
            <person name="Hauser H."/>
            <person name="James K."/>
            <person name="Quiles M."/>
            <person name="Madan Babu M."/>
            <person name="Saito T."/>
            <person name="Buchrieser C."/>
            <person name="Wardroper A."/>
            <person name="Felder M."/>
            <person name="Thangavelu M."/>
            <person name="Johnson D."/>
            <person name="Knights A."/>
            <person name="Loulseged H."/>
            <person name="Mungall K."/>
            <person name="Oliver K."/>
            <person name="Price C."/>
            <person name="Quail M.A."/>
            <person name="Urushihara H."/>
            <person name="Hernandez J."/>
            <person name="Rabbinowitsch E."/>
            <person name="Steffen D."/>
            <person name="Sanders M."/>
            <person name="Ma J."/>
            <person name="Kohara Y."/>
            <person name="Sharp S."/>
            <person name="Simmonds M."/>
            <person name="Spiegler S."/>
            <person name="Tivey A."/>
            <person name="Sugano S."/>
            <person name="White B."/>
            <person name="Walker D."/>
            <person name="Woodward J."/>
            <person name="Winckler T."/>
            <person name="Tanaka Y."/>
            <person name="Shaulsky G."/>
            <person name="Schleicher M."/>
            <person name="Weinstock G."/>
            <person name="Rosenthal A."/>
            <person name="Cox E.C."/>
            <person name="Chisholm R.L."/>
            <person name="Gibbs R."/>
            <person name="Loomis W.F."/>
            <person name="Platzer M."/>
            <person name="Kay R.R."/>
            <person name="Williams J."/>
            <person name="Dear P.H."/>
            <person name="Noegel A.A."/>
            <person name="Barrell B."/>
            <person name="Kuspa A."/>
        </authorList>
    </citation>
    <scope>NUCLEOTIDE SEQUENCE [LARGE SCALE GENOMIC DNA]</scope>
    <source>
        <strain evidence="6 7">AX4</strain>
    </source>
</reference>
<evidence type="ECO:0000256" key="1">
    <source>
        <dbReference type="ARBA" id="ARBA00022729"/>
    </source>
</evidence>
<sequence length="406" mass="46255">MRILLLLFLLIVANFHTISSNCIYYDPLRNQTYDLKTIFKQNEKNYFTTGNSSFGYNGEHFSINFNLCNDIDYSYCNGISSICQYFYDENSFKGIFDLGTFSNVEFDDNQLTIVYKSIVFDKNGYNDCSGAIEKNRRVTYFNFQCDYSIDVINNTNEIVPIEDGFCKYQVYLKSKSFCTTTSNTTTTTTTTSAITSTTTTTATTTTNDNNENECSKSHTIYYNSIDNSCECDSQSTGKQCEISKMFFSSISYVQEKGGLVFLNGYFGTEYRKSKFNITIGDNNENCRNVTQLSESLIKCDIGPGFGFKDVYLEDRGLSIYKQYQLQYIGNINTNANNNNNNNANDENDNSSNSIISGYKIEIIVLACAIVASIIIMIFTYRFIKKRQEKLKIEKTQQLNSKNIIIA</sequence>
<dbReference type="PhylomeDB" id="Q54JM4"/>
<dbReference type="dictyBase" id="DDB_G0287955"/>
<dbReference type="PROSITE" id="PS00022">
    <property type="entry name" value="EGF_1"/>
    <property type="match status" value="1"/>
</dbReference>
<feature type="signal peptide" evidence="4">
    <location>
        <begin position="1"/>
        <end position="20"/>
    </location>
</feature>
<keyword evidence="7" id="KW-1185">Reference proteome</keyword>
<dbReference type="GeneID" id="8626382"/>
<dbReference type="InParanoid" id="Q54JM4"/>
<dbReference type="PROSITE" id="PS51914">
    <property type="entry name" value="MRH"/>
    <property type="match status" value="1"/>
</dbReference>
<dbReference type="KEGG" id="ddi:DDB_G0287955"/>
<gene>
    <name evidence="6" type="ORF">DDB_G0287955</name>
</gene>
<keyword evidence="3" id="KW-0472">Membrane</keyword>
<dbReference type="PaxDb" id="44689-DDB0187706"/>